<keyword evidence="1" id="KW-0175">Coiled coil</keyword>
<protein>
    <submittedName>
        <fullName evidence="3">Helix-turn-helix domain-containing protein</fullName>
    </submittedName>
</protein>
<organism evidence="3 4">
    <name type="scientific">Mucilaginibacter robiniae</name>
    <dbReference type="NCBI Taxonomy" id="2728022"/>
    <lineage>
        <taxon>Bacteria</taxon>
        <taxon>Pseudomonadati</taxon>
        <taxon>Bacteroidota</taxon>
        <taxon>Sphingobacteriia</taxon>
        <taxon>Sphingobacteriales</taxon>
        <taxon>Sphingobacteriaceae</taxon>
        <taxon>Mucilaginibacter</taxon>
    </lineage>
</organism>
<evidence type="ECO:0000256" key="1">
    <source>
        <dbReference type="SAM" id="Coils"/>
    </source>
</evidence>
<reference evidence="3 4" key="1">
    <citation type="submission" date="2020-04" db="EMBL/GenBank/DDBJ databases">
        <title>Genome sequencing of novel species.</title>
        <authorList>
            <person name="Heo J."/>
            <person name="Kim S.-J."/>
            <person name="Kim J.-S."/>
            <person name="Hong S.-B."/>
            <person name="Kwon S.-W."/>
        </authorList>
    </citation>
    <scope>NUCLEOTIDE SEQUENCE [LARGE SCALE GENOMIC DNA]</scope>
    <source>
        <strain evidence="3 4">F39-2</strain>
        <plasmid evidence="3 4">unnamed1</plasmid>
    </source>
</reference>
<dbReference type="GO" id="GO:0003677">
    <property type="term" value="F:DNA binding"/>
    <property type="evidence" value="ECO:0007669"/>
    <property type="project" value="InterPro"/>
</dbReference>
<dbReference type="Proteomes" id="UP000503278">
    <property type="component" value="Plasmid unnamed1"/>
</dbReference>
<name>A0A7L5E7D1_9SPHI</name>
<dbReference type="InterPro" id="IPR010982">
    <property type="entry name" value="Lambda_DNA-bd_dom_sf"/>
</dbReference>
<dbReference type="RefSeq" id="WP_169611304.1">
    <property type="nucleotide sequence ID" value="NZ_CP051683.1"/>
</dbReference>
<evidence type="ECO:0000259" key="2">
    <source>
        <dbReference type="PROSITE" id="PS50943"/>
    </source>
</evidence>
<gene>
    <name evidence="3" type="ORF">HH214_21675</name>
</gene>
<dbReference type="KEGG" id="mrob:HH214_21675"/>
<geneLocation type="plasmid" evidence="3 4">
    <name>unnamed1</name>
</geneLocation>
<dbReference type="Pfam" id="PF01381">
    <property type="entry name" value="HTH_3"/>
    <property type="match status" value="1"/>
</dbReference>
<dbReference type="SMART" id="SM00530">
    <property type="entry name" value="HTH_XRE"/>
    <property type="match status" value="1"/>
</dbReference>
<proteinExistence type="predicted"/>
<evidence type="ECO:0000313" key="4">
    <source>
        <dbReference type="Proteomes" id="UP000503278"/>
    </source>
</evidence>
<dbReference type="CDD" id="cd00093">
    <property type="entry name" value="HTH_XRE"/>
    <property type="match status" value="1"/>
</dbReference>
<dbReference type="AlphaFoldDB" id="A0A7L5E7D1"/>
<evidence type="ECO:0000313" key="3">
    <source>
        <dbReference type="EMBL" id="QJD98568.1"/>
    </source>
</evidence>
<sequence>MDISGENLRLRQIRKALGYNQADFAKSLGLTQGGYSDIERGKNGVSGRVKMVLLNVHKVNIRYLENNQGEMFYIETPPDQPEVENTSSNLNASLDTKDTQIELLKAEIRRLNSERDLYIELLQAKDRTIAALERQIKK</sequence>
<dbReference type="EMBL" id="CP051683">
    <property type="protein sequence ID" value="QJD98568.1"/>
    <property type="molecule type" value="Genomic_DNA"/>
</dbReference>
<accession>A0A7L5E7D1</accession>
<dbReference type="InterPro" id="IPR001387">
    <property type="entry name" value="Cro/C1-type_HTH"/>
</dbReference>
<dbReference type="PROSITE" id="PS50943">
    <property type="entry name" value="HTH_CROC1"/>
    <property type="match status" value="1"/>
</dbReference>
<dbReference type="Gene3D" id="1.10.260.40">
    <property type="entry name" value="lambda repressor-like DNA-binding domains"/>
    <property type="match status" value="1"/>
</dbReference>
<keyword evidence="3" id="KW-0614">Plasmid</keyword>
<dbReference type="SUPFAM" id="SSF47413">
    <property type="entry name" value="lambda repressor-like DNA-binding domains"/>
    <property type="match status" value="1"/>
</dbReference>
<feature type="coiled-coil region" evidence="1">
    <location>
        <begin position="94"/>
        <end position="121"/>
    </location>
</feature>
<feature type="domain" description="HTH cro/C1-type" evidence="2">
    <location>
        <begin position="10"/>
        <end position="64"/>
    </location>
</feature>
<keyword evidence="4" id="KW-1185">Reference proteome</keyword>